<reference evidence="2 3" key="1">
    <citation type="submission" date="2011-03" db="EMBL/GenBank/DDBJ databases">
        <title>The complete genome of Archaeoglobus veneficus SNP6.</title>
        <authorList>
            <consortium name="US DOE Joint Genome Institute (JGI-PGF)"/>
            <person name="Lucas S."/>
            <person name="Copeland A."/>
            <person name="Lapidus A."/>
            <person name="Bruce D."/>
            <person name="Goodwin L."/>
            <person name="Pitluck S."/>
            <person name="Kyrpides N."/>
            <person name="Mavromatis K."/>
            <person name="Pagani I."/>
            <person name="Ivanova N."/>
            <person name="Mikhailova N."/>
            <person name="Lu M."/>
            <person name="Detter J.C."/>
            <person name="Tapia R."/>
            <person name="Han C."/>
            <person name="Land M."/>
            <person name="Hauser L."/>
            <person name="Markowitz V."/>
            <person name="Cheng J.-F."/>
            <person name="Hugenholtz P."/>
            <person name="Woyke T."/>
            <person name="Wu D."/>
            <person name="Spring S."/>
            <person name="Brambilla E."/>
            <person name="Klenk H.-P."/>
            <person name="Eisen J.A."/>
        </authorList>
    </citation>
    <scope>NUCLEOTIDE SEQUENCE [LARGE SCALE GENOMIC DNA]</scope>
    <source>
        <strain>SNP6</strain>
    </source>
</reference>
<evidence type="ECO:0000256" key="1">
    <source>
        <dbReference type="SAM" id="Phobius"/>
    </source>
</evidence>
<dbReference type="InterPro" id="IPR006747">
    <property type="entry name" value="DUF599"/>
</dbReference>
<keyword evidence="3" id="KW-1185">Reference proteome</keyword>
<dbReference type="Proteomes" id="UP000008136">
    <property type="component" value="Chromosome"/>
</dbReference>
<keyword evidence="1" id="KW-0812">Transmembrane</keyword>
<dbReference type="GeneID" id="10393240"/>
<dbReference type="eggNOG" id="arCOG13271">
    <property type="taxonomic scope" value="Archaea"/>
</dbReference>
<feature type="transmembrane region" description="Helical" evidence="1">
    <location>
        <begin position="67"/>
        <end position="90"/>
    </location>
</feature>
<organism evidence="2 3">
    <name type="scientific">Archaeoglobus veneficus (strain DSM 11195 / SNP6)</name>
    <dbReference type="NCBI Taxonomy" id="693661"/>
    <lineage>
        <taxon>Archaea</taxon>
        <taxon>Methanobacteriati</taxon>
        <taxon>Methanobacteriota</taxon>
        <taxon>Archaeoglobi</taxon>
        <taxon>Archaeoglobales</taxon>
        <taxon>Archaeoglobaceae</taxon>
        <taxon>Archaeoglobus</taxon>
    </lineage>
</organism>
<dbReference type="OrthoDB" id="381961at2157"/>
<dbReference type="HOGENOM" id="CLU_1280728_0_0_2"/>
<dbReference type="AlphaFoldDB" id="F2KN88"/>
<proteinExistence type="predicted"/>
<feature type="transmembrane region" description="Helical" evidence="1">
    <location>
        <begin position="7"/>
        <end position="27"/>
    </location>
</feature>
<keyword evidence="1" id="KW-0472">Membrane</keyword>
<sequence>MLDALNITALAIYLLCFAGYHGTYFILLKKCPHRAVKAYINKLREDGIEYMIKRGDQIVVVQALRDAIMVCNLFASSTLIFIGAILNLLINMDKLARNMGVWNLHHFQFKILFMVGVLSVSFIFLVSALRYYRLVAVLVMAPPESIQKYTGEPAHRYLGKALNSGCTYYTLGSRGLIYSLLILLWLVNTEAFVAVVVGITILLAKYRDFRHKAC</sequence>
<feature type="transmembrane region" description="Helical" evidence="1">
    <location>
        <begin position="111"/>
        <end position="132"/>
    </location>
</feature>
<dbReference type="EMBL" id="CP002588">
    <property type="protein sequence ID" value="AEA46189.1"/>
    <property type="molecule type" value="Genomic_DNA"/>
</dbReference>
<dbReference type="PANTHER" id="PTHR31881">
    <property type="match status" value="1"/>
</dbReference>
<evidence type="ECO:0008006" key="4">
    <source>
        <dbReference type="Google" id="ProtNLM"/>
    </source>
</evidence>
<dbReference type="KEGG" id="ave:Arcve_0148"/>
<dbReference type="RefSeq" id="WP_013682865.1">
    <property type="nucleotide sequence ID" value="NC_015320.1"/>
</dbReference>
<evidence type="ECO:0000313" key="3">
    <source>
        <dbReference type="Proteomes" id="UP000008136"/>
    </source>
</evidence>
<gene>
    <name evidence="2" type="ordered locus">Arcve_0148</name>
</gene>
<accession>F2KN88</accession>
<name>F2KN88_ARCVS</name>
<keyword evidence="1" id="KW-1133">Transmembrane helix</keyword>
<evidence type="ECO:0000313" key="2">
    <source>
        <dbReference type="EMBL" id="AEA46189.1"/>
    </source>
</evidence>
<feature type="transmembrane region" description="Helical" evidence="1">
    <location>
        <begin position="177"/>
        <end position="204"/>
    </location>
</feature>
<protein>
    <recommendedName>
        <fullName evidence="4">DUF599 domain-containing protein</fullName>
    </recommendedName>
</protein>
<dbReference type="Pfam" id="PF04654">
    <property type="entry name" value="DUF599"/>
    <property type="match status" value="1"/>
</dbReference>
<dbReference type="PANTHER" id="PTHR31881:SF6">
    <property type="entry name" value="OS09G0494600 PROTEIN"/>
    <property type="match status" value="1"/>
</dbReference>